<dbReference type="EMBL" id="CP001958">
    <property type="protein sequence ID" value="ADG98468.1"/>
    <property type="molecule type" value="Genomic_DNA"/>
</dbReference>
<keyword evidence="3" id="KW-1185">Reference proteome</keyword>
<dbReference type="AlphaFoldDB" id="D6Z938"/>
<keyword evidence="1" id="KW-0472">Membrane</keyword>
<gene>
    <name evidence="2" type="ordered locus">Srot_2012</name>
</gene>
<sequence>MQEKRRRTAKPPRPAGATLLDRITSWWTLGVFAAACAVAALAVWLWPRPSEHQANPAAMRVSADEFPPEYTAKENLSLDSVAYPQQNLPNTRYDPPRCAEFTTQKPLAELGDGKASYGVQRTRDELRAMTFGVVDRVVSWDQFAQFAQSCSIFSMTNDFGDGNVRIASLGAPPSAADQAVSYFLTTRSAASGAKKSAAKDGAMLMVLAHVSGRTVFAGLTLQSLKPASAEQLPDKEAFIKLYATLVQRVKDNS</sequence>
<keyword evidence="1" id="KW-0812">Transmembrane</keyword>
<evidence type="ECO:0000256" key="1">
    <source>
        <dbReference type="SAM" id="Phobius"/>
    </source>
</evidence>
<protein>
    <recommendedName>
        <fullName evidence="4">PknH-like extracellular domain-containing protein</fullName>
    </recommendedName>
</protein>
<proteinExistence type="predicted"/>
<dbReference type="KEGG" id="srt:Srot_2012"/>
<dbReference type="Proteomes" id="UP000002247">
    <property type="component" value="Chromosome"/>
</dbReference>
<evidence type="ECO:0000313" key="2">
    <source>
        <dbReference type="EMBL" id="ADG98468.1"/>
    </source>
</evidence>
<keyword evidence="1" id="KW-1133">Transmembrane helix</keyword>
<name>D6Z938_SEGRD</name>
<evidence type="ECO:0000313" key="3">
    <source>
        <dbReference type="Proteomes" id="UP000002247"/>
    </source>
</evidence>
<organism evidence="2 3">
    <name type="scientific">Segniliparus rotundus (strain ATCC BAA-972 / CDC 1076 / CIP 108378 / DSM 44985 / JCM 13578)</name>
    <dbReference type="NCBI Taxonomy" id="640132"/>
    <lineage>
        <taxon>Bacteria</taxon>
        <taxon>Bacillati</taxon>
        <taxon>Actinomycetota</taxon>
        <taxon>Actinomycetes</taxon>
        <taxon>Mycobacteriales</taxon>
        <taxon>Segniliparaceae</taxon>
        <taxon>Segniliparus</taxon>
    </lineage>
</organism>
<reference evidence="2 3" key="1">
    <citation type="journal article" date="2010" name="Stand. Genomic Sci.">
        <title>Complete genome sequence of Segniliparus rotundus type strain (CDC 1076).</title>
        <authorList>
            <person name="Sikorski J."/>
            <person name="Lapidus A."/>
            <person name="Copeland A."/>
            <person name="Misra M."/>
            <person name="Glavina Del Rio T."/>
            <person name="Nolan M."/>
            <person name="Lucas S."/>
            <person name="Chen F."/>
            <person name="Tice H."/>
            <person name="Cheng J.F."/>
            <person name="Jando M."/>
            <person name="Schneider S."/>
            <person name="Bruce D."/>
            <person name="Goodwin L."/>
            <person name="Pitluck S."/>
            <person name="Liolios K."/>
            <person name="Mikhailova N."/>
            <person name="Pati A."/>
            <person name="Ivanova N."/>
            <person name="Mavromatis K."/>
            <person name="Chen A."/>
            <person name="Palaniappan K."/>
            <person name="Chertkov O."/>
            <person name="Land M."/>
            <person name="Hauser L."/>
            <person name="Chang Y.J."/>
            <person name="Jeffries C.D."/>
            <person name="Brettin T."/>
            <person name="Detter J.C."/>
            <person name="Han C."/>
            <person name="Rohde M."/>
            <person name="Goker M."/>
            <person name="Bristow J."/>
            <person name="Eisen J.A."/>
            <person name="Markowitz V."/>
            <person name="Hugenholtz P."/>
            <person name="Kyrpides N.C."/>
            <person name="Klenk H.P."/>
        </authorList>
    </citation>
    <scope>NUCLEOTIDE SEQUENCE [LARGE SCALE GENOMIC DNA]</scope>
    <source>
        <strain evidence="3">ATCC BAA-972 / CDC 1076 / CIP 108378 / DSM 44985 / JCM 13578</strain>
    </source>
</reference>
<accession>D6Z938</accession>
<evidence type="ECO:0008006" key="4">
    <source>
        <dbReference type="Google" id="ProtNLM"/>
    </source>
</evidence>
<dbReference type="HOGENOM" id="CLU_997128_0_0_11"/>
<feature type="transmembrane region" description="Helical" evidence="1">
    <location>
        <begin position="26"/>
        <end position="46"/>
    </location>
</feature>